<keyword evidence="7" id="KW-1185">Reference proteome</keyword>
<evidence type="ECO:0000256" key="2">
    <source>
        <dbReference type="ARBA" id="ARBA00022692"/>
    </source>
</evidence>
<dbReference type="AlphaFoldDB" id="A0A8J6Z0R4"/>
<evidence type="ECO:0000256" key="5">
    <source>
        <dbReference type="SAM" id="Phobius"/>
    </source>
</evidence>
<feature type="transmembrane region" description="Helical" evidence="5">
    <location>
        <begin position="45"/>
        <end position="64"/>
    </location>
</feature>
<accession>A0A8J6Z0R4</accession>
<proteinExistence type="predicted"/>
<gene>
    <name evidence="6" type="ORF">IHV25_08740</name>
</gene>
<feature type="transmembrane region" description="Helical" evidence="5">
    <location>
        <begin position="12"/>
        <end position="33"/>
    </location>
</feature>
<organism evidence="6 7">
    <name type="scientific">Phaeovibrio sulfidiphilus</name>
    <dbReference type="NCBI Taxonomy" id="1220600"/>
    <lineage>
        <taxon>Bacteria</taxon>
        <taxon>Pseudomonadati</taxon>
        <taxon>Pseudomonadota</taxon>
        <taxon>Alphaproteobacteria</taxon>
        <taxon>Rhodospirillales</taxon>
        <taxon>Rhodospirillaceae</taxon>
        <taxon>Phaeovibrio</taxon>
    </lineage>
</organism>
<reference evidence="6" key="1">
    <citation type="submission" date="2020-10" db="EMBL/GenBank/DDBJ databases">
        <title>Genome sequence of the unusual species of purple photosynthetic bacteria, Phaeovibrio sulfidiphilus DSM 23193, type strain.</title>
        <authorList>
            <person name="Kyndt J.A."/>
            <person name="Meyer T.E."/>
        </authorList>
    </citation>
    <scope>NUCLEOTIDE SEQUENCE</scope>
    <source>
        <strain evidence="6">DSM 23193</strain>
    </source>
</reference>
<protein>
    <submittedName>
        <fullName evidence="6">DUF1656 domain-containing protein</fullName>
    </submittedName>
</protein>
<evidence type="ECO:0000313" key="7">
    <source>
        <dbReference type="Proteomes" id="UP000631034"/>
    </source>
</evidence>
<keyword evidence="1" id="KW-1003">Cell membrane</keyword>
<keyword evidence="4 5" id="KW-0472">Membrane</keyword>
<evidence type="ECO:0000256" key="3">
    <source>
        <dbReference type="ARBA" id="ARBA00022989"/>
    </source>
</evidence>
<dbReference type="InterPro" id="IPR012451">
    <property type="entry name" value="DUF1656"/>
</dbReference>
<evidence type="ECO:0000256" key="4">
    <source>
        <dbReference type="ARBA" id="ARBA00023136"/>
    </source>
</evidence>
<sequence length="69" mass="7703">MNSDLNVLGVYFPTLFAIALGALAATAFLRALLDRRGFYAFVWHPPLFNISLYFIVLAIGVMIVNRTLI</sequence>
<dbReference type="EMBL" id="JACZHT010000006">
    <property type="protein sequence ID" value="MBE1237733.1"/>
    <property type="molecule type" value="Genomic_DNA"/>
</dbReference>
<dbReference type="Pfam" id="PF07869">
    <property type="entry name" value="DUF1656"/>
    <property type="match status" value="1"/>
</dbReference>
<keyword evidence="2 5" id="KW-0812">Transmembrane</keyword>
<evidence type="ECO:0000256" key="1">
    <source>
        <dbReference type="ARBA" id="ARBA00022475"/>
    </source>
</evidence>
<comment type="caution">
    <text evidence="6">The sequence shown here is derived from an EMBL/GenBank/DDBJ whole genome shotgun (WGS) entry which is preliminary data.</text>
</comment>
<keyword evidence="3 5" id="KW-1133">Transmembrane helix</keyword>
<dbReference type="Proteomes" id="UP000631034">
    <property type="component" value="Unassembled WGS sequence"/>
</dbReference>
<evidence type="ECO:0000313" key="6">
    <source>
        <dbReference type="EMBL" id="MBE1237733.1"/>
    </source>
</evidence>
<dbReference type="RefSeq" id="WP_192534733.1">
    <property type="nucleotide sequence ID" value="NZ_JACZHT010000006.1"/>
</dbReference>
<name>A0A8J6Z0R4_9PROT</name>